<dbReference type="RefSeq" id="WP_190922841.1">
    <property type="nucleotide sequence ID" value="NZ_JACXAC010000002.1"/>
</dbReference>
<dbReference type="PROSITE" id="PS51257">
    <property type="entry name" value="PROKAR_LIPOPROTEIN"/>
    <property type="match status" value="1"/>
</dbReference>
<sequence>MKKSWSWLVLVMTVLVLGGSLLSGCARRTSQQKKTSWYKHHSRGKSVPCPCGH</sequence>
<accession>A0ABR8JS12</accession>
<reference evidence="1 2" key="1">
    <citation type="submission" date="2020-09" db="EMBL/GenBank/DDBJ databases">
        <authorList>
            <person name="Kim M.K."/>
        </authorList>
    </citation>
    <scope>NUCLEOTIDE SEQUENCE [LARGE SCALE GENOMIC DNA]</scope>
    <source>
        <strain evidence="1 2">BT189</strain>
    </source>
</reference>
<gene>
    <name evidence="1" type="ORF">IC234_05435</name>
</gene>
<dbReference type="EMBL" id="JACXAC010000002">
    <property type="protein sequence ID" value="MBD2721563.1"/>
    <property type="molecule type" value="Genomic_DNA"/>
</dbReference>
<evidence type="ECO:0000313" key="1">
    <source>
        <dbReference type="EMBL" id="MBD2721563.1"/>
    </source>
</evidence>
<evidence type="ECO:0000313" key="2">
    <source>
        <dbReference type="Proteomes" id="UP000606003"/>
    </source>
</evidence>
<proteinExistence type="predicted"/>
<protein>
    <submittedName>
        <fullName evidence="1">Uncharacterized protein</fullName>
    </submittedName>
</protein>
<keyword evidence="2" id="KW-1185">Reference proteome</keyword>
<comment type="caution">
    <text evidence="1">The sequence shown here is derived from an EMBL/GenBank/DDBJ whole genome shotgun (WGS) entry which is preliminary data.</text>
</comment>
<dbReference type="Proteomes" id="UP000606003">
    <property type="component" value="Unassembled WGS sequence"/>
</dbReference>
<name>A0ABR8JS12_9BACT</name>
<organism evidence="1 2">
    <name type="scientific">Hymenobacter armeniacus</name>
    <dbReference type="NCBI Taxonomy" id="2771358"/>
    <lineage>
        <taxon>Bacteria</taxon>
        <taxon>Pseudomonadati</taxon>
        <taxon>Bacteroidota</taxon>
        <taxon>Cytophagia</taxon>
        <taxon>Cytophagales</taxon>
        <taxon>Hymenobacteraceae</taxon>
        <taxon>Hymenobacter</taxon>
    </lineage>
</organism>